<name>A0A509E9C4_9HYPH</name>
<evidence type="ECO:0000256" key="1">
    <source>
        <dbReference type="SAM" id="MobiDB-lite"/>
    </source>
</evidence>
<sequence>MLGLLTVLLAGCGEEAPEREPGTVAARSDRPADAADWLGPTDTTDPALWLARRAASDGSIDPAALGGLKANLAAARQSFVEDPRMIANRTAQLETMLAEIGAAEAPATLIGDLTGIAAASGRRQLYGELCQHYITIRRTGLPRDAALARLRARYTAQDRP</sequence>
<feature type="compositionally biased region" description="Basic and acidic residues" evidence="1">
    <location>
        <begin position="16"/>
        <end position="33"/>
    </location>
</feature>
<evidence type="ECO:0000313" key="3">
    <source>
        <dbReference type="Proteomes" id="UP000410984"/>
    </source>
</evidence>
<organism evidence="2 3">
    <name type="scientific">Methylobacterium symbioticum</name>
    <dbReference type="NCBI Taxonomy" id="2584084"/>
    <lineage>
        <taxon>Bacteria</taxon>
        <taxon>Pseudomonadati</taxon>
        <taxon>Pseudomonadota</taxon>
        <taxon>Alphaproteobacteria</taxon>
        <taxon>Hyphomicrobiales</taxon>
        <taxon>Methylobacteriaceae</taxon>
        <taxon>Methylobacterium</taxon>
    </lineage>
</organism>
<dbReference type="Proteomes" id="UP000410984">
    <property type="component" value="Unassembled WGS sequence"/>
</dbReference>
<feature type="region of interest" description="Disordered" evidence="1">
    <location>
        <begin position="16"/>
        <end position="38"/>
    </location>
</feature>
<proteinExistence type="predicted"/>
<reference evidence="2 3" key="1">
    <citation type="submission" date="2019-06" db="EMBL/GenBank/DDBJ databases">
        <authorList>
            <person name="Rodrigo-Torres L."/>
            <person name="Arahal R. D."/>
            <person name="Lucena T."/>
        </authorList>
    </citation>
    <scope>NUCLEOTIDE SEQUENCE [LARGE SCALE GENOMIC DNA]</scope>
    <source>
        <strain evidence="2 3">SB0023/3</strain>
    </source>
</reference>
<keyword evidence="3" id="KW-1185">Reference proteome</keyword>
<evidence type="ECO:0000313" key="2">
    <source>
        <dbReference type="EMBL" id="VUD70109.1"/>
    </source>
</evidence>
<protein>
    <recommendedName>
        <fullName evidence="4">MxaH protein</fullName>
    </recommendedName>
</protein>
<dbReference type="EMBL" id="CABFPH010000005">
    <property type="protein sequence ID" value="VUD70109.1"/>
    <property type="molecule type" value="Genomic_DNA"/>
</dbReference>
<dbReference type="AlphaFoldDB" id="A0A509E9C4"/>
<gene>
    <name evidence="2" type="ORF">MET9862_00672</name>
</gene>
<evidence type="ECO:0008006" key="4">
    <source>
        <dbReference type="Google" id="ProtNLM"/>
    </source>
</evidence>
<accession>A0A509E9C4</accession>